<feature type="coiled-coil region" evidence="1">
    <location>
        <begin position="37"/>
        <end position="64"/>
    </location>
</feature>
<keyword evidence="1" id="KW-0175">Coiled coil</keyword>
<name>A0ABN9A8Z3_9NEOB</name>
<evidence type="ECO:0000256" key="2">
    <source>
        <dbReference type="SAM" id="MobiDB-lite"/>
    </source>
</evidence>
<gene>
    <name evidence="3" type="ORF">SPARVUS_LOCUS226164</name>
</gene>
<feature type="non-terminal residue" evidence="3">
    <location>
        <position position="242"/>
    </location>
</feature>
<organism evidence="3 4">
    <name type="scientific">Staurois parvus</name>
    <dbReference type="NCBI Taxonomy" id="386267"/>
    <lineage>
        <taxon>Eukaryota</taxon>
        <taxon>Metazoa</taxon>
        <taxon>Chordata</taxon>
        <taxon>Craniata</taxon>
        <taxon>Vertebrata</taxon>
        <taxon>Euteleostomi</taxon>
        <taxon>Amphibia</taxon>
        <taxon>Batrachia</taxon>
        <taxon>Anura</taxon>
        <taxon>Neobatrachia</taxon>
        <taxon>Ranoidea</taxon>
        <taxon>Ranidae</taxon>
        <taxon>Staurois</taxon>
    </lineage>
</organism>
<sequence length="242" mass="27479">MPCRHITHQKVLPEKSVLEARETQAAAVNMDAVSALLVRTSAELEAVKRELAQVEADEDDQEQTCLGEEWLELQGEEAFDTLDEPGPTKHMNEYYSSSLQLSTDPEEPQTESYDETNSWDPTSTPLPAAELPTLVDKETNTEETVHENISVRPKDRSSLSGRQRPFVRNSMIVRSQTFSPGEKNQYICRLNRSDSDSSTLAKKSPFVRNATERRSLRVKRPVCPTMTRRAMHECRERTSLDL</sequence>
<feature type="region of interest" description="Disordered" evidence="2">
    <location>
        <begin position="97"/>
        <end position="128"/>
    </location>
</feature>
<evidence type="ECO:0000313" key="3">
    <source>
        <dbReference type="EMBL" id="CAI9532466.1"/>
    </source>
</evidence>
<reference evidence="3" key="1">
    <citation type="submission" date="2023-05" db="EMBL/GenBank/DDBJ databases">
        <authorList>
            <person name="Stuckert A."/>
        </authorList>
    </citation>
    <scope>NUCLEOTIDE SEQUENCE</scope>
</reference>
<keyword evidence="4" id="KW-1185">Reference proteome</keyword>
<comment type="caution">
    <text evidence="3">The sequence shown here is derived from an EMBL/GenBank/DDBJ whole genome shotgun (WGS) entry which is preliminary data.</text>
</comment>
<accession>A0ABN9A8Z3</accession>
<dbReference type="EMBL" id="CATNWA010000060">
    <property type="protein sequence ID" value="CAI9532466.1"/>
    <property type="molecule type" value="Genomic_DNA"/>
</dbReference>
<dbReference type="Proteomes" id="UP001162483">
    <property type="component" value="Unassembled WGS sequence"/>
</dbReference>
<evidence type="ECO:0000313" key="4">
    <source>
        <dbReference type="Proteomes" id="UP001162483"/>
    </source>
</evidence>
<feature type="compositionally biased region" description="Polar residues" evidence="2">
    <location>
        <begin position="115"/>
        <end position="125"/>
    </location>
</feature>
<feature type="compositionally biased region" description="Acidic residues" evidence="2">
    <location>
        <begin position="104"/>
        <end position="114"/>
    </location>
</feature>
<evidence type="ECO:0000256" key="1">
    <source>
        <dbReference type="SAM" id="Coils"/>
    </source>
</evidence>
<feature type="region of interest" description="Disordered" evidence="2">
    <location>
        <begin position="140"/>
        <end position="161"/>
    </location>
</feature>
<protein>
    <submittedName>
        <fullName evidence="3">Uncharacterized protein</fullName>
    </submittedName>
</protein>
<proteinExistence type="predicted"/>